<evidence type="ECO:0000256" key="6">
    <source>
        <dbReference type="ARBA" id="ARBA00022840"/>
    </source>
</evidence>
<dbReference type="GO" id="GO:0005524">
    <property type="term" value="F:ATP binding"/>
    <property type="evidence" value="ECO:0007669"/>
    <property type="project" value="UniProtKB-KW"/>
</dbReference>
<dbReference type="PANTHER" id="PTHR15245">
    <property type="entry name" value="SYMPLEKIN-RELATED"/>
    <property type="match status" value="1"/>
</dbReference>
<keyword evidence="4" id="KW-0547">Nucleotide-binding</keyword>
<gene>
    <name evidence="9" type="ORF">EST38_g1871</name>
</gene>
<feature type="compositionally biased region" description="Pro residues" evidence="7">
    <location>
        <begin position="1397"/>
        <end position="1415"/>
    </location>
</feature>
<dbReference type="Gene3D" id="1.25.10.10">
    <property type="entry name" value="Leucine-rich Repeat Variant"/>
    <property type="match status" value="1"/>
</dbReference>
<comment type="caution">
    <text evidence="9">The sequence shown here is derived from an EMBL/GenBank/DDBJ whole genome shotgun (WGS) entry which is preliminary data.</text>
</comment>
<feature type="compositionally biased region" description="Polar residues" evidence="7">
    <location>
        <begin position="1466"/>
        <end position="1487"/>
    </location>
</feature>
<organism evidence="9 10">
    <name type="scientific">Candolleomyces aberdarensis</name>
    <dbReference type="NCBI Taxonomy" id="2316362"/>
    <lineage>
        <taxon>Eukaryota</taxon>
        <taxon>Fungi</taxon>
        <taxon>Dikarya</taxon>
        <taxon>Basidiomycota</taxon>
        <taxon>Agaricomycotina</taxon>
        <taxon>Agaricomycetes</taxon>
        <taxon>Agaricomycetidae</taxon>
        <taxon>Agaricales</taxon>
        <taxon>Agaricineae</taxon>
        <taxon>Psathyrellaceae</taxon>
        <taxon>Candolleomyces</taxon>
    </lineage>
</organism>
<feature type="compositionally biased region" description="Basic and acidic residues" evidence="7">
    <location>
        <begin position="1376"/>
        <end position="1385"/>
    </location>
</feature>
<dbReference type="GO" id="GO:0004707">
    <property type="term" value="F:MAP kinase activity"/>
    <property type="evidence" value="ECO:0007669"/>
    <property type="project" value="UniProtKB-EC"/>
</dbReference>
<evidence type="ECO:0000256" key="7">
    <source>
        <dbReference type="SAM" id="MobiDB-lite"/>
    </source>
</evidence>
<dbReference type="SUPFAM" id="SSF48371">
    <property type="entry name" value="ARM repeat"/>
    <property type="match status" value="1"/>
</dbReference>
<dbReference type="InterPro" id="IPR003527">
    <property type="entry name" value="MAP_kinase_CS"/>
</dbReference>
<evidence type="ECO:0000313" key="10">
    <source>
        <dbReference type="Proteomes" id="UP000290288"/>
    </source>
</evidence>
<feature type="region of interest" description="Disordered" evidence="7">
    <location>
        <begin position="59"/>
        <end position="106"/>
    </location>
</feature>
<keyword evidence="3" id="KW-0808">Transferase</keyword>
<dbReference type="SMART" id="SM00220">
    <property type="entry name" value="S_TKc"/>
    <property type="match status" value="1"/>
</dbReference>
<dbReference type="Gene3D" id="3.30.200.20">
    <property type="entry name" value="Phosphorylase Kinase, domain 1"/>
    <property type="match status" value="1"/>
</dbReference>
<dbReference type="InterPro" id="IPR011989">
    <property type="entry name" value="ARM-like"/>
</dbReference>
<feature type="compositionally biased region" description="Pro residues" evidence="7">
    <location>
        <begin position="196"/>
        <end position="207"/>
    </location>
</feature>
<dbReference type="OrthoDB" id="331600at2759"/>
<feature type="compositionally biased region" description="Polar residues" evidence="7">
    <location>
        <begin position="1445"/>
        <end position="1454"/>
    </location>
</feature>
<dbReference type="EMBL" id="SDEE01000028">
    <property type="protein sequence ID" value="RXW23996.1"/>
    <property type="molecule type" value="Genomic_DNA"/>
</dbReference>
<proteinExistence type="predicted"/>
<dbReference type="GO" id="GO:0005847">
    <property type="term" value="C:mRNA cleavage and polyadenylation specificity factor complex"/>
    <property type="evidence" value="ECO:0007669"/>
    <property type="project" value="TreeGrafter"/>
</dbReference>
<dbReference type="FunFam" id="1.10.510.10:FF:000013">
    <property type="entry name" value="Mitogen-activated protein kinase"/>
    <property type="match status" value="1"/>
</dbReference>
<protein>
    <recommendedName>
        <fullName evidence="1">mitogen-activated protein kinase</fullName>
        <ecNumber evidence="1">2.7.11.24</ecNumber>
    </recommendedName>
</protein>
<evidence type="ECO:0000256" key="5">
    <source>
        <dbReference type="ARBA" id="ARBA00022777"/>
    </source>
</evidence>
<dbReference type="Pfam" id="PF12295">
    <property type="entry name" value="Symplekin_C"/>
    <property type="match status" value="1"/>
</dbReference>
<dbReference type="PROSITE" id="PS50011">
    <property type="entry name" value="PROTEIN_KINASE_DOM"/>
    <property type="match status" value="1"/>
</dbReference>
<dbReference type="PROSITE" id="PS00108">
    <property type="entry name" value="PROTEIN_KINASE_ST"/>
    <property type="match status" value="1"/>
</dbReference>
<dbReference type="Proteomes" id="UP000290288">
    <property type="component" value="Unassembled WGS sequence"/>
</dbReference>
<dbReference type="InterPro" id="IPR021850">
    <property type="entry name" value="Symplekin/Pta1"/>
</dbReference>
<name>A0A4Q2DWG3_9AGAR</name>
<feature type="region of interest" description="Disordered" evidence="7">
    <location>
        <begin position="156"/>
        <end position="209"/>
    </location>
</feature>
<dbReference type="InterPro" id="IPR008271">
    <property type="entry name" value="Ser/Thr_kinase_AS"/>
</dbReference>
<dbReference type="Gene3D" id="1.10.510.10">
    <property type="entry name" value="Transferase(Phosphotransferase) domain 1"/>
    <property type="match status" value="1"/>
</dbReference>
<evidence type="ECO:0000313" key="9">
    <source>
        <dbReference type="EMBL" id="RXW23996.1"/>
    </source>
</evidence>
<keyword evidence="2" id="KW-0723">Serine/threonine-protein kinase</keyword>
<accession>A0A4Q2DWG3</accession>
<feature type="region of interest" description="Disordered" evidence="7">
    <location>
        <begin position="1350"/>
        <end position="1487"/>
    </location>
</feature>
<dbReference type="InterPro" id="IPR016024">
    <property type="entry name" value="ARM-type_fold"/>
</dbReference>
<sequence length="1539" mass="170739">MITRLKGWTPGALAGLPALGVRSVEKALRILLVNISRTPGNSQYIPLVNEALSQQGIRMERAASEEKKRRAAASSNNGKRPPPAPPEQPSDAKRIKLENEGPPQPIAPSILASFDFTTLPAPLITDLIVANLEAFSETELLALVQAYRQLKGIPTSQATAAPPTAPSALASSSTIPASPQKAIPTGPRKGVDKPSTPIPRPATPPPEANVEVVDPLQMDIDEEEIEFEPERLNEELAGEAPMQEDPEVAAEVDIEKINLQLREFKLPSPPELNEDDRTKALGKALTRIWDGSEELKEFAEAIPADSSLAGGNSATELWMLLIVRMITRVAQPPETPDPAESKEDDTKEVAIQDFYVRQDRLRQTLCEYIMTDFPARVRLATTWMNEEWYNDRIRLAKDPNWRPNYDTWLNQIVAGYQTILDGKDRTFSRFLLDLPAVPADVLDLLRDLCVDGSSDRIQVGYTTLRGLVLQRPSMRTEALNVLLELTTHPERKTRAAAINTVKSWVHTPPMDQLIRNFALQMLRKLQKRPPKHNPPPQNSSPDQDHEMANGDAPSHQHNGDAKETSPKPPSDESKAESATDENTEDGQLPPDDIIQTPYLPDQLDLPADKLQVLQHVELLFALSVKVPEFLEQIFEAYGKMDVSVQEAIQTLITALIKSLGSNHGKLLTLMRNCPNGSETLALRVLTIFTEHGRPSTQLVALVKALITERNLDARFLIPIIAEMDKGDIMRYLPRIVSILDGKAEPKSLVRSVFGSIVTTPPQTFGSVTSNLPRVRQSELLTPAELMVLLHESEKEIGLKSAKEAIGICFSMTDVFRSEILAVVMQQIMDEPVLPVLFLRTVIQAVTTYKSLVGFVSTTLLSRLITKKIWTNPPLWEGFIHCAKVIAPASFGALLQLPKDQLRELVDKQPSLKAGLRDYVTKKAPNKARVAGFLDIFGDSNVNSTAQAPVPASTPQPDPAIPIYFCVLLNATESSYILVVVNIICNLGYHSLLSSFGKVFHVEKRWKLVREMGSGAYGVVISAADDISGETVAIKMVTRVFDKVQLAKRALREITLLRHFSNHENVTGLIDVDAITPDFNEIYIFMEPMEADLHQIIKSGQVLTNEHVQYFLYQILRGMKYIHSAGVIHRDLKPGNLLVNADCELKICDFGLSRGYDSAPDENATRLTEYVATRWYRAPEIMLAFPRYNTAIDVWSIGCILAELLLGKPLFKGKDYVDQLNKILDVLGSPEERIIKKIGSDRAQAYVRSLPFKKTIPFRRVFPAVDSQALDVMAKMLAFDPSDRLDVFQALEHPWLAAYHDESDEPVCAAKFERWREIEKLETIEDFRTALWNEIEDYRREVRGIHLLPPLKRQPAAEAPTTEANGKSPSEVNGKTETQESPEKETTTTSEATEAAPEPAPPPPPSASSSDPPDPPAEPEPEPEVKEDLSHPAITQPGATEPEKTFSASPEQQYRTDPLMTYARRSSIVQQSRQGSTFNSPIPSNQHLPTFLEDSDTIVSAMGPTSTLSTLGPGAFADWVYRGRGSDKEALADLIHRVDS</sequence>
<evidence type="ECO:0000256" key="1">
    <source>
        <dbReference type="ARBA" id="ARBA00012411"/>
    </source>
</evidence>
<keyword evidence="5" id="KW-0418">Kinase</keyword>
<dbReference type="Pfam" id="PF00069">
    <property type="entry name" value="Pkinase"/>
    <property type="match status" value="1"/>
</dbReference>
<dbReference type="InterPro" id="IPR022075">
    <property type="entry name" value="Symplekin_C"/>
</dbReference>
<dbReference type="STRING" id="2316362.A0A4Q2DWG3"/>
<dbReference type="PROSITE" id="PS01351">
    <property type="entry name" value="MAPK"/>
    <property type="match status" value="1"/>
</dbReference>
<feature type="compositionally biased region" description="Low complexity" evidence="7">
    <location>
        <begin position="1386"/>
        <end position="1396"/>
    </location>
</feature>
<evidence type="ECO:0000256" key="4">
    <source>
        <dbReference type="ARBA" id="ARBA00022741"/>
    </source>
</evidence>
<dbReference type="SUPFAM" id="SSF56112">
    <property type="entry name" value="Protein kinase-like (PK-like)"/>
    <property type="match status" value="1"/>
</dbReference>
<evidence type="ECO:0000256" key="2">
    <source>
        <dbReference type="ARBA" id="ARBA00022527"/>
    </source>
</evidence>
<feature type="compositionally biased region" description="Basic and acidic residues" evidence="7">
    <location>
        <begin position="90"/>
        <end position="99"/>
    </location>
</feature>
<evidence type="ECO:0000256" key="3">
    <source>
        <dbReference type="ARBA" id="ARBA00022679"/>
    </source>
</evidence>
<feature type="domain" description="Protein kinase" evidence="8">
    <location>
        <begin position="1005"/>
        <end position="1295"/>
    </location>
</feature>
<dbReference type="InterPro" id="IPR000719">
    <property type="entry name" value="Prot_kinase_dom"/>
</dbReference>
<feature type="compositionally biased region" description="Basic and acidic residues" evidence="7">
    <location>
        <begin position="59"/>
        <end position="68"/>
    </location>
</feature>
<keyword evidence="10" id="KW-1185">Reference proteome</keyword>
<reference evidence="9 10" key="1">
    <citation type="submission" date="2019-01" db="EMBL/GenBank/DDBJ databases">
        <title>Draft genome sequence of Psathyrella aberdarensis IHI B618.</title>
        <authorList>
            <person name="Buettner E."/>
            <person name="Kellner H."/>
        </authorList>
    </citation>
    <scope>NUCLEOTIDE SEQUENCE [LARGE SCALE GENOMIC DNA]</scope>
    <source>
        <strain evidence="9 10">IHI B618</strain>
    </source>
</reference>
<feature type="compositionally biased region" description="Basic and acidic residues" evidence="7">
    <location>
        <begin position="557"/>
        <end position="577"/>
    </location>
</feature>
<dbReference type="PANTHER" id="PTHR15245:SF20">
    <property type="entry name" value="SYMPLEKIN"/>
    <property type="match status" value="1"/>
</dbReference>
<feature type="compositionally biased region" description="Polar residues" evidence="7">
    <location>
        <begin position="1361"/>
        <end position="1375"/>
    </location>
</feature>
<keyword evidence="6" id="KW-0067">ATP-binding</keyword>
<feature type="compositionally biased region" description="Low complexity" evidence="7">
    <location>
        <begin position="156"/>
        <end position="179"/>
    </location>
</feature>
<dbReference type="InterPro" id="IPR011009">
    <property type="entry name" value="Kinase-like_dom_sf"/>
</dbReference>
<feature type="region of interest" description="Disordered" evidence="7">
    <location>
        <begin position="527"/>
        <end position="599"/>
    </location>
</feature>
<dbReference type="EC" id="2.7.11.24" evidence="1"/>
<evidence type="ECO:0000259" key="8">
    <source>
        <dbReference type="PROSITE" id="PS50011"/>
    </source>
</evidence>